<name>A0A1G8SMI8_9FLAO</name>
<dbReference type="OrthoDB" id="9803990at2"/>
<dbReference type="InterPro" id="IPR029058">
    <property type="entry name" value="AB_hydrolase_fold"/>
</dbReference>
<protein>
    <submittedName>
        <fullName evidence="4">Carboxylesterase family protein</fullName>
    </submittedName>
</protein>
<organism evidence="4 5">
    <name type="scientific">Flavobacterium noncentrifugens</name>
    <dbReference type="NCBI Taxonomy" id="1128970"/>
    <lineage>
        <taxon>Bacteria</taxon>
        <taxon>Pseudomonadati</taxon>
        <taxon>Bacteroidota</taxon>
        <taxon>Flavobacteriia</taxon>
        <taxon>Flavobacteriales</taxon>
        <taxon>Flavobacteriaceae</taxon>
        <taxon>Flavobacterium</taxon>
    </lineage>
</organism>
<dbReference type="SUPFAM" id="SSF53474">
    <property type="entry name" value="alpha/beta-Hydrolases"/>
    <property type="match status" value="1"/>
</dbReference>
<dbReference type="InterPro" id="IPR049492">
    <property type="entry name" value="BD-FAE-like_dom"/>
</dbReference>
<dbReference type="EMBL" id="FNEZ01000001">
    <property type="protein sequence ID" value="SDJ30411.1"/>
    <property type="molecule type" value="Genomic_DNA"/>
</dbReference>
<reference evidence="4 5" key="1">
    <citation type="submission" date="2016-10" db="EMBL/GenBank/DDBJ databases">
        <authorList>
            <person name="de Groot N.N."/>
        </authorList>
    </citation>
    <scope>NUCLEOTIDE SEQUENCE [LARGE SCALE GENOMIC DNA]</scope>
    <source>
        <strain evidence="4 5">CGMCC 1.10076</strain>
    </source>
</reference>
<gene>
    <name evidence="4" type="ORF">SAMN04487935_0622</name>
</gene>
<proteinExistence type="predicted"/>
<dbReference type="Pfam" id="PF20434">
    <property type="entry name" value="BD-FAE"/>
    <property type="match status" value="1"/>
</dbReference>
<dbReference type="PANTHER" id="PTHR48081">
    <property type="entry name" value="AB HYDROLASE SUPERFAMILY PROTEIN C4A8.06C"/>
    <property type="match status" value="1"/>
</dbReference>
<feature type="domain" description="BD-FAE-like" evidence="3">
    <location>
        <begin position="38"/>
        <end position="191"/>
    </location>
</feature>
<feature type="signal peptide" evidence="2">
    <location>
        <begin position="1"/>
        <end position="20"/>
    </location>
</feature>
<keyword evidence="2" id="KW-0732">Signal</keyword>
<dbReference type="Gene3D" id="3.40.50.1820">
    <property type="entry name" value="alpha/beta hydrolase"/>
    <property type="match status" value="1"/>
</dbReference>
<dbReference type="Proteomes" id="UP000199580">
    <property type="component" value="Unassembled WGS sequence"/>
</dbReference>
<feature type="chain" id="PRO_5011478372" evidence="2">
    <location>
        <begin position="21"/>
        <end position="306"/>
    </location>
</feature>
<evidence type="ECO:0000313" key="5">
    <source>
        <dbReference type="Proteomes" id="UP000199580"/>
    </source>
</evidence>
<dbReference type="STRING" id="1128970.SAMN04487935_0622"/>
<keyword evidence="5" id="KW-1185">Reference proteome</keyword>
<dbReference type="RefSeq" id="WP_091391788.1">
    <property type="nucleotide sequence ID" value="NZ_BKAI01000002.1"/>
</dbReference>
<dbReference type="InterPro" id="IPR050300">
    <property type="entry name" value="GDXG_lipolytic_enzyme"/>
</dbReference>
<keyword evidence="1" id="KW-0378">Hydrolase</keyword>
<evidence type="ECO:0000259" key="3">
    <source>
        <dbReference type="Pfam" id="PF20434"/>
    </source>
</evidence>
<accession>A0A1G8SMI8</accession>
<sequence length="306" mass="33853">MKHFSLILFSILFSVQIGFAQKMTTITYFQNDTLKLDLNLFLPEKKSNEKLPLVLFVHGGGFGGGQSKDGNSFCEYLSKNGYAAATINYTLYMKNKKFSCDGVLTEKVKAFQFGANDLWLATSYFVENASKFNIDPSKIFVSGSSAGAETALHAAFWDRNLMKMYDLKLPENFKYAGIISGAGAIMDLNLITTNNVIPAFFFHGSGDSTVPYGTASHHFCKTNASGWLMLFGSHSIYDKLIEMDKSASLYTFCGGGHEYAGTLFEKDPQPILAFLNDVLAGRKFQNHTIVPTGKKNEISSAYKFCN</sequence>
<evidence type="ECO:0000256" key="1">
    <source>
        <dbReference type="ARBA" id="ARBA00022801"/>
    </source>
</evidence>
<dbReference type="GO" id="GO:0016787">
    <property type="term" value="F:hydrolase activity"/>
    <property type="evidence" value="ECO:0007669"/>
    <property type="project" value="UniProtKB-KW"/>
</dbReference>
<evidence type="ECO:0000256" key="2">
    <source>
        <dbReference type="SAM" id="SignalP"/>
    </source>
</evidence>
<evidence type="ECO:0000313" key="4">
    <source>
        <dbReference type="EMBL" id="SDJ30411.1"/>
    </source>
</evidence>
<dbReference type="AlphaFoldDB" id="A0A1G8SMI8"/>